<evidence type="ECO:0000313" key="2">
    <source>
        <dbReference type="EMBL" id="KAJ8320673.1"/>
    </source>
</evidence>
<dbReference type="SUPFAM" id="SSF54001">
    <property type="entry name" value="Cysteine proteinases"/>
    <property type="match status" value="1"/>
</dbReference>
<dbReference type="PANTHER" id="PTHR47020">
    <property type="entry name" value="HILLARIN"/>
    <property type="match status" value="1"/>
</dbReference>
<organism evidence="2 3">
    <name type="scientific">Tegillarca granosa</name>
    <name type="common">Malaysian cockle</name>
    <name type="synonym">Anadara granosa</name>
    <dbReference type="NCBI Taxonomy" id="220873"/>
    <lineage>
        <taxon>Eukaryota</taxon>
        <taxon>Metazoa</taxon>
        <taxon>Spiralia</taxon>
        <taxon>Lophotrochozoa</taxon>
        <taxon>Mollusca</taxon>
        <taxon>Bivalvia</taxon>
        <taxon>Autobranchia</taxon>
        <taxon>Pteriomorphia</taxon>
        <taxon>Arcoida</taxon>
        <taxon>Arcoidea</taxon>
        <taxon>Arcidae</taxon>
        <taxon>Tegillarca</taxon>
    </lineage>
</organism>
<accession>A0ABQ9FTT7</accession>
<dbReference type="InterPro" id="IPR056564">
    <property type="entry name" value="Ig-like_KY"/>
</dbReference>
<evidence type="ECO:0000259" key="1">
    <source>
        <dbReference type="Pfam" id="PF23265"/>
    </source>
</evidence>
<dbReference type="Proteomes" id="UP001217089">
    <property type="component" value="Unassembled WGS sequence"/>
</dbReference>
<comment type="caution">
    <text evidence="2">The sequence shown here is derived from an EMBL/GenBank/DDBJ whole genome shotgun (WGS) entry which is preliminary data.</text>
</comment>
<sequence length="245" mass="28858">MKQPIQKLVTFLTKDLEETLPKVRILFRWVTAQSLDQLSIQQNEPAHDSVQYQFWRIKNLKGNYAQLFSLLCSYAHIPCIIISGRLKGSSYSIGESVEDAKHYGEWNAVLIDGSWRLLNVFWGTCTEGPSDDNSEKKLVYCCDNNYFLTDPDQFIYTHFPDEDRWQLRDRPISQEEFTNQALLKDRFFDMNLKLNGPHECVVYHEKEVSFSFEMSEETQSNFWFLALLSSYDDGPRNDLKRYFEI</sequence>
<gene>
    <name evidence="2" type="ORF">KUTeg_002260</name>
</gene>
<dbReference type="InterPro" id="IPR038765">
    <property type="entry name" value="Papain-like_cys_pep_sf"/>
</dbReference>
<reference evidence="2 3" key="1">
    <citation type="submission" date="2022-12" db="EMBL/GenBank/DDBJ databases">
        <title>Chromosome-level genome of Tegillarca granosa.</title>
        <authorList>
            <person name="Kim J."/>
        </authorList>
    </citation>
    <scope>NUCLEOTIDE SEQUENCE [LARGE SCALE GENOMIC DNA]</scope>
    <source>
        <strain evidence="2">Teg-2019</strain>
        <tissue evidence="2">Adductor muscle</tissue>
    </source>
</reference>
<keyword evidence="3" id="KW-1185">Reference proteome</keyword>
<evidence type="ECO:0000313" key="3">
    <source>
        <dbReference type="Proteomes" id="UP001217089"/>
    </source>
</evidence>
<dbReference type="EMBL" id="JARBDR010000141">
    <property type="protein sequence ID" value="KAJ8320673.1"/>
    <property type="molecule type" value="Genomic_DNA"/>
</dbReference>
<proteinExistence type="predicted"/>
<protein>
    <recommendedName>
        <fullName evidence="1">KY-like immunoglobulin-like domain-containing protein</fullName>
    </recommendedName>
</protein>
<dbReference type="PANTHER" id="PTHR47020:SF1">
    <property type="entry name" value="HILLARIN"/>
    <property type="match status" value="1"/>
</dbReference>
<dbReference type="Pfam" id="PF23265">
    <property type="entry name" value="Ig-like_KY"/>
    <property type="match status" value="1"/>
</dbReference>
<feature type="domain" description="KY-like immunoglobulin-like" evidence="1">
    <location>
        <begin position="175"/>
        <end position="242"/>
    </location>
</feature>
<name>A0ABQ9FTT7_TEGGR</name>
<dbReference type="InterPro" id="IPR053041">
    <property type="entry name" value="Transglut-like_Superfamily_Mod"/>
</dbReference>